<keyword evidence="2" id="KW-1185">Reference proteome</keyword>
<evidence type="ECO:0000313" key="1">
    <source>
        <dbReference type="EMBL" id="SDC68354.1"/>
    </source>
</evidence>
<proteinExistence type="predicted"/>
<protein>
    <submittedName>
        <fullName evidence="1">Uncharacterized protein</fullName>
    </submittedName>
</protein>
<organism evidence="1 2">
    <name type="scientific">Geotoga petraea</name>
    <dbReference type="NCBI Taxonomy" id="28234"/>
    <lineage>
        <taxon>Bacteria</taxon>
        <taxon>Thermotogati</taxon>
        <taxon>Thermotogota</taxon>
        <taxon>Thermotogae</taxon>
        <taxon>Petrotogales</taxon>
        <taxon>Petrotogaceae</taxon>
        <taxon>Geotoga</taxon>
    </lineage>
</organism>
<gene>
    <name evidence="1" type="ORF">SAMN04488588_1570</name>
</gene>
<dbReference type="AlphaFoldDB" id="A0A1G6NLU6"/>
<accession>A0A1G6NLU6</accession>
<dbReference type="SUPFAM" id="SSF50998">
    <property type="entry name" value="Quinoprotein alcohol dehydrogenase-like"/>
    <property type="match status" value="1"/>
</dbReference>
<dbReference type="InterPro" id="IPR011047">
    <property type="entry name" value="Quinoprotein_ADH-like_sf"/>
</dbReference>
<dbReference type="Proteomes" id="UP000199322">
    <property type="component" value="Unassembled WGS sequence"/>
</dbReference>
<dbReference type="EMBL" id="FMYV01000006">
    <property type="protein sequence ID" value="SDC68354.1"/>
    <property type="molecule type" value="Genomic_DNA"/>
</dbReference>
<evidence type="ECO:0000313" key="2">
    <source>
        <dbReference type="Proteomes" id="UP000199322"/>
    </source>
</evidence>
<name>A0A1G6NLU6_9BACT</name>
<reference evidence="1 2" key="1">
    <citation type="submission" date="2016-10" db="EMBL/GenBank/DDBJ databases">
        <authorList>
            <person name="de Groot N.N."/>
        </authorList>
    </citation>
    <scope>NUCLEOTIDE SEQUENCE [LARGE SCALE GENOMIC DNA]</scope>
    <source>
        <strain evidence="1 2">WG14</strain>
    </source>
</reference>
<dbReference type="STRING" id="28234.SAMN04488588_1570"/>
<sequence length="578" mass="67632">MYIYALIGVSFVKKLFGVLLILFFLVSGISEVIFLNNGRIVEGEITDINEGIVIVEVDDYKHIFSTSNISYIFFTQNINFKNGFYLKNGIVIKKAIPLRNMSEGVLEFSDGSSKLFLNKKDIVQLSFIENSNEPEIKIEDSLIDFTEINSINDKEHLIKTPQGKLKLNYDNLEKYSKKDKEYILNKDNEIYFLKDIKITEKGIKPFVDDEYYIKDFNSLIKIDASFDGGNNASNDIYTIKTKEKTYSGKFVYGKDSIIINKQEIKSGDIVSINKNLIFKRKMDYFSSGYNENEYFIMDNYSNLYALSEKGLINKEKVIEEFDTNSHYISVIRGTEDHILLRDNRSILLLDAKTFEVKEKREFSHSFLYKLRGDLLIIYSTFSTKILVYDMRDLTLLKEYNLDLKVSDIEYWNEEIYIINSSLLYKYHDGEFKVLEDFGTKLYNLVIINDKIYLIAYDSVFVYNGENLKEIKIDPVYGYEHDGENLFIVSKNKISSIKNDELAWEKNFEEENYRSSVVIIDENLYTIYGDNLYKFDKEGNSEIIFNYDFSKSIHNLYKLKDKFLLITCQDEFLQFAVAD</sequence>